<dbReference type="AlphaFoldDB" id="A0A5S5AYY7"/>
<protein>
    <submittedName>
        <fullName evidence="1">Flagellar operon protein</fullName>
    </submittedName>
</protein>
<dbReference type="Pfam" id="PF12611">
    <property type="entry name" value="Flagellar_put"/>
    <property type="match status" value="1"/>
</dbReference>
<evidence type="ECO:0000313" key="2">
    <source>
        <dbReference type="Proteomes" id="UP000322294"/>
    </source>
</evidence>
<evidence type="ECO:0000313" key="1">
    <source>
        <dbReference type="EMBL" id="TYP59925.1"/>
    </source>
</evidence>
<keyword evidence="1" id="KW-0282">Flagellum</keyword>
<comment type="caution">
    <text evidence="1">The sequence shown here is derived from an EMBL/GenBank/DDBJ whole genome shotgun (WGS) entry which is preliminary data.</text>
</comment>
<dbReference type="EMBL" id="VNHO01000001">
    <property type="protein sequence ID" value="TYP59925.1"/>
    <property type="molecule type" value="Genomic_DNA"/>
</dbReference>
<keyword evidence="1" id="KW-0966">Cell projection</keyword>
<organism evidence="1 2">
    <name type="scientific">Thermosediminibacter litoriperuensis</name>
    <dbReference type="NCBI Taxonomy" id="291989"/>
    <lineage>
        <taxon>Bacteria</taxon>
        <taxon>Bacillati</taxon>
        <taxon>Bacillota</taxon>
        <taxon>Clostridia</taxon>
        <taxon>Thermosediminibacterales</taxon>
        <taxon>Thermosediminibacteraceae</taxon>
        <taxon>Thermosediminibacter</taxon>
    </lineage>
</organism>
<dbReference type="RefSeq" id="WP_148865570.1">
    <property type="nucleotide sequence ID" value="NZ_VNHO01000001.1"/>
</dbReference>
<accession>A0A5S5AYY7</accession>
<dbReference type="Proteomes" id="UP000322294">
    <property type="component" value="Unassembled WGS sequence"/>
</dbReference>
<dbReference type="InterPro" id="IPR013367">
    <property type="entry name" value="Flagellar_put"/>
</dbReference>
<keyword evidence="2" id="KW-1185">Reference proteome</keyword>
<keyword evidence="1" id="KW-0969">Cilium</keyword>
<dbReference type="NCBIfam" id="TIGR02530">
    <property type="entry name" value="flg_new"/>
    <property type="match status" value="1"/>
</dbReference>
<gene>
    <name evidence="1" type="ORF">LZ11_00086</name>
</gene>
<proteinExistence type="predicted"/>
<reference evidence="1 2" key="1">
    <citation type="submission" date="2019-07" db="EMBL/GenBank/DDBJ databases">
        <title>Genomic Encyclopedia of Type Strains, Phase I: the one thousand microbial genomes (KMG-I) project.</title>
        <authorList>
            <person name="Kyrpides N."/>
        </authorList>
    </citation>
    <scope>NUCLEOTIDE SEQUENCE [LARGE SCALE GENOMIC DNA]</scope>
    <source>
        <strain evidence="1 2">DSM 16647</strain>
    </source>
</reference>
<name>A0A5S5AYY7_9FIRM</name>
<sequence length="129" mass="14509">MDEYIKISPAVLYSNRIEPIGQNVRKEGISRDSSSFEKILEEKLDNQLKISKHAQLRMSSRNINLTPEQLKKLNSALDKAEKKGVRESLILMNDIAFIVSVKNRTIITAVDGPNLKENVFTNIDGAVIV</sequence>
<dbReference type="OrthoDB" id="165650at2"/>